<protein>
    <submittedName>
        <fullName evidence="8">Exodeoxyribonuclease III</fullName>
        <ecNumber evidence="8">3.1.11.2</ecNumber>
    </submittedName>
</protein>
<keyword evidence="4" id="KW-0479">Metal-binding</keyword>
<dbReference type="Proteomes" id="UP001497533">
    <property type="component" value="Chromosome"/>
</dbReference>
<accession>A0ABM9NNZ6</accession>
<comment type="similarity">
    <text evidence="3">Belongs to the DNA repair enzymes AP/ExoA family.</text>
</comment>
<dbReference type="RefSeq" id="WP_341765235.1">
    <property type="nucleotide sequence ID" value="NZ_OZ034688.1"/>
</dbReference>
<sequence>MKIISFNINGLRAHLHQIKAIIVKHNPDIIALQEIKVQNDHFPFYEINKLGYHAFCHGQKAYYGVAFLSKEKPFLIKKDFSFDKENGQCRLITLTTYICQKIFIIINAYFPQGENRSNEKKFFLKKIFYKKLYDYVVSLQKTDIQLLIVGDMNVSHTDLDIGIGKINQNRWIKKGKCSFLPEEREWLTKLLNGCNLIDIYRVKNPNVNDSFSWFDYRSKAFQRNCGLRIDLILSSKNLIKYCIEVGIDYEIRNIDRPSDHAPIWVEFDFSK</sequence>
<dbReference type="GO" id="GO:0008311">
    <property type="term" value="F:double-stranded DNA 3'-5' DNA exonuclease activity"/>
    <property type="evidence" value="ECO:0007669"/>
    <property type="project" value="UniProtKB-EC"/>
</dbReference>
<dbReference type="InterPro" id="IPR020848">
    <property type="entry name" value="AP_endonuclease_F1_CS"/>
</dbReference>
<evidence type="ECO:0000256" key="3">
    <source>
        <dbReference type="ARBA" id="ARBA00007092"/>
    </source>
</evidence>
<dbReference type="PROSITE" id="PS00728">
    <property type="entry name" value="AP_NUCLEASE_F1_3"/>
    <property type="match status" value="1"/>
</dbReference>
<dbReference type="CDD" id="cd09086">
    <property type="entry name" value="ExoIII-like_AP-endo"/>
    <property type="match status" value="1"/>
</dbReference>
<dbReference type="NCBIfam" id="NF008733">
    <property type="entry name" value="PRK11756.1"/>
    <property type="match status" value="1"/>
</dbReference>
<evidence type="ECO:0000256" key="1">
    <source>
        <dbReference type="ARBA" id="ARBA00001936"/>
    </source>
</evidence>
<dbReference type="InterPro" id="IPR004808">
    <property type="entry name" value="AP_endonuc_1"/>
</dbReference>
<dbReference type="Gene3D" id="3.60.10.10">
    <property type="entry name" value="Endonuclease/exonuclease/phosphatase"/>
    <property type="match status" value="1"/>
</dbReference>
<reference evidence="8" key="1">
    <citation type="submission" date="2024-04" db="EMBL/GenBank/DDBJ databases">
        <authorList>
            <person name="Manzano-Marin A."/>
            <person name="Manzano-Marin A."/>
            <person name="Alejandro Manzano Marin A."/>
        </authorList>
    </citation>
    <scope>NUCLEOTIDE SEQUENCE [LARGE SCALE GENOMIC DNA]</scope>
    <source>
        <strain evidence="8">TABTEA</strain>
    </source>
</reference>
<evidence type="ECO:0000313" key="8">
    <source>
        <dbReference type="EMBL" id="CAL1329191.1"/>
    </source>
</evidence>
<dbReference type="SUPFAM" id="SSF56219">
    <property type="entry name" value="DNase I-like"/>
    <property type="match status" value="1"/>
</dbReference>
<dbReference type="NCBIfam" id="TIGR00633">
    <property type="entry name" value="xth"/>
    <property type="match status" value="1"/>
</dbReference>
<gene>
    <name evidence="8" type="primary">xthA</name>
    <name evidence="8" type="ORF">PRHACTZTBTEA_266</name>
</gene>
<dbReference type="EC" id="3.1.11.2" evidence="8"/>
<dbReference type="PROSITE" id="PS51435">
    <property type="entry name" value="AP_NUCLEASE_F1_4"/>
    <property type="match status" value="1"/>
</dbReference>
<dbReference type="InterPro" id="IPR037493">
    <property type="entry name" value="ExoIII-like"/>
</dbReference>
<evidence type="ECO:0000256" key="4">
    <source>
        <dbReference type="ARBA" id="ARBA00022723"/>
    </source>
</evidence>
<dbReference type="Pfam" id="PF03372">
    <property type="entry name" value="Exo_endo_phos"/>
    <property type="match status" value="1"/>
</dbReference>
<evidence type="ECO:0000256" key="5">
    <source>
        <dbReference type="ARBA" id="ARBA00022801"/>
    </source>
</evidence>
<dbReference type="NCBIfam" id="TIGR00195">
    <property type="entry name" value="exoDNase_III"/>
    <property type="match status" value="1"/>
</dbReference>
<dbReference type="PROSITE" id="PS00726">
    <property type="entry name" value="AP_NUCLEASE_F1_1"/>
    <property type="match status" value="1"/>
</dbReference>
<dbReference type="PANTHER" id="PTHR43250:SF2">
    <property type="entry name" value="EXODEOXYRIBONUCLEASE III"/>
    <property type="match status" value="1"/>
</dbReference>
<organism evidence="8 9">
    <name type="scientific">Candidatus Providencia siddallii</name>
    <dbReference type="NCBI Taxonomy" id="1715285"/>
    <lineage>
        <taxon>Bacteria</taxon>
        <taxon>Pseudomonadati</taxon>
        <taxon>Pseudomonadota</taxon>
        <taxon>Gammaproteobacteria</taxon>
        <taxon>Enterobacterales</taxon>
        <taxon>Morganellaceae</taxon>
        <taxon>Providencia</taxon>
    </lineage>
</organism>
<name>A0ABM9NNZ6_9GAMM</name>
<dbReference type="InterPro" id="IPR036691">
    <property type="entry name" value="Endo/exonu/phosph_ase_sf"/>
</dbReference>
<dbReference type="InterPro" id="IPR020847">
    <property type="entry name" value="AP_endonuclease_F1_BS"/>
</dbReference>
<dbReference type="PANTHER" id="PTHR43250">
    <property type="entry name" value="EXODEOXYRIBONUCLEASE III"/>
    <property type="match status" value="1"/>
</dbReference>
<comment type="cofactor">
    <cofactor evidence="2">
        <name>Mg(2+)</name>
        <dbReference type="ChEBI" id="CHEBI:18420"/>
    </cofactor>
</comment>
<keyword evidence="6" id="KW-0460">Magnesium</keyword>
<evidence type="ECO:0000259" key="7">
    <source>
        <dbReference type="Pfam" id="PF03372"/>
    </source>
</evidence>
<evidence type="ECO:0000256" key="2">
    <source>
        <dbReference type="ARBA" id="ARBA00001946"/>
    </source>
</evidence>
<proteinExistence type="inferred from homology"/>
<evidence type="ECO:0000313" key="9">
    <source>
        <dbReference type="Proteomes" id="UP001497533"/>
    </source>
</evidence>
<evidence type="ECO:0000256" key="6">
    <source>
        <dbReference type="ARBA" id="ARBA00022842"/>
    </source>
</evidence>
<feature type="domain" description="Endonuclease/exonuclease/phosphatase" evidence="7">
    <location>
        <begin position="4"/>
        <end position="260"/>
    </location>
</feature>
<dbReference type="InterPro" id="IPR005135">
    <property type="entry name" value="Endo/exonuclease/phosphatase"/>
</dbReference>
<keyword evidence="5 8" id="KW-0378">Hydrolase</keyword>
<dbReference type="EMBL" id="OZ034688">
    <property type="protein sequence ID" value="CAL1329191.1"/>
    <property type="molecule type" value="Genomic_DNA"/>
</dbReference>
<comment type="cofactor">
    <cofactor evidence="1">
        <name>Mn(2+)</name>
        <dbReference type="ChEBI" id="CHEBI:29035"/>
    </cofactor>
</comment>
<keyword evidence="9" id="KW-1185">Reference proteome</keyword>